<reference evidence="2" key="1">
    <citation type="submission" date="2015-10" db="EMBL/GenBank/DDBJ databases">
        <title>Genome of Paenibacillus bovis sp. nov.</title>
        <authorList>
            <person name="Wu Z."/>
            <person name="Gao C."/>
            <person name="Liu Z."/>
            <person name="Zheng H."/>
        </authorList>
    </citation>
    <scope>NUCLEOTIDE SEQUENCE [LARGE SCALE GENOMIC DNA]</scope>
    <source>
        <strain evidence="2">BD3526</strain>
    </source>
</reference>
<name>A0A172ZJW5_9BACL</name>
<reference evidence="1 2" key="2">
    <citation type="journal article" date="2016" name="Int. J. Syst. Evol. Microbiol.">
        <title>Paenibacillus bovis sp. nov., isolated from raw yak (Bos grunniens) milk.</title>
        <authorList>
            <person name="Gao C."/>
            <person name="Han J."/>
            <person name="Liu Z."/>
            <person name="Xu X."/>
            <person name="Hang F."/>
            <person name="Wu Z."/>
        </authorList>
    </citation>
    <scope>NUCLEOTIDE SEQUENCE [LARGE SCALE GENOMIC DNA]</scope>
    <source>
        <strain evidence="1 2">BD3526</strain>
    </source>
</reference>
<keyword evidence="2" id="KW-1185">Reference proteome</keyword>
<proteinExistence type="predicted"/>
<gene>
    <name evidence="1" type="ORF">AR543_16395</name>
</gene>
<organism evidence="1 2">
    <name type="scientific">Paenibacillus bovis</name>
    <dbReference type="NCBI Taxonomy" id="1616788"/>
    <lineage>
        <taxon>Bacteria</taxon>
        <taxon>Bacillati</taxon>
        <taxon>Bacillota</taxon>
        <taxon>Bacilli</taxon>
        <taxon>Bacillales</taxon>
        <taxon>Paenibacillaceae</taxon>
        <taxon>Paenibacillus</taxon>
    </lineage>
</organism>
<dbReference type="Proteomes" id="UP000078148">
    <property type="component" value="Chromosome"/>
</dbReference>
<protein>
    <submittedName>
        <fullName evidence="1">Uncharacterized protein</fullName>
    </submittedName>
</protein>
<accession>A0A172ZJW5</accession>
<dbReference type="KEGG" id="pbv:AR543_16395"/>
<sequence length="182" mass="20884">MHWSYTFSQLPVDKPYYLVIDGYLVKERDGHQVTFDPAHADYPIHFDSMGDYLELGAYRINHEGDDPARPLEGTFPVTGTVRNGLGDDEYIAVDEQGRRYKVNGRGAYTLMPDSHSAGIVLSEVAYEDDSDMGYELRVQELDRVPEQLTFIRAKTMRWYGNTDAKIKIQELKSKGENRLEKK</sequence>
<dbReference type="EMBL" id="CP013023">
    <property type="protein sequence ID" value="ANF97430.1"/>
    <property type="molecule type" value="Genomic_DNA"/>
</dbReference>
<evidence type="ECO:0000313" key="1">
    <source>
        <dbReference type="EMBL" id="ANF97430.1"/>
    </source>
</evidence>
<dbReference type="AlphaFoldDB" id="A0A172ZJW5"/>
<dbReference type="STRING" id="1616788.AR543_16395"/>
<evidence type="ECO:0000313" key="2">
    <source>
        <dbReference type="Proteomes" id="UP000078148"/>
    </source>
</evidence>